<dbReference type="Pfam" id="PF12311">
    <property type="entry name" value="DUF3632"/>
    <property type="match status" value="1"/>
</dbReference>
<accession>A0A4U0UF21</accession>
<dbReference type="PANTHER" id="PTHR38797:SF4">
    <property type="entry name" value="NUCLEAR PORE COMPLEX PROTEIN NUP85"/>
    <property type="match status" value="1"/>
</dbReference>
<evidence type="ECO:0000313" key="2">
    <source>
        <dbReference type="EMBL" id="TKA34148.1"/>
    </source>
</evidence>
<name>A0A4U0UF21_9PEZI</name>
<comment type="caution">
    <text evidence="2">The sequence shown here is derived from an EMBL/GenBank/DDBJ whole genome shotgun (WGS) entry which is preliminary data.</text>
</comment>
<evidence type="ECO:0000313" key="3">
    <source>
        <dbReference type="Proteomes" id="UP000308549"/>
    </source>
</evidence>
<feature type="region of interest" description="Disordered" evidence="1">
    <location>
        <begin position="1"/>
        <end position="20"/>
    </location>
</feature>
<evidence type="ECO:0000256" key="1">
    <source>
        <dbReference type="SAM" id="MobiDB-lite"/>
    </source>
</evidence>
<dbReference type="Proteomes" id="UP000308549">
    <property type="component" value="Unassembled WGS sequence"/>
</dbReference>
<dbReference type="EMBL" id="NAJL01000001">
    <property type="protein sequence ID" value="TKA34148.1"/>
    <property type="molecule type" value="Genomic_DNA"/>
</dbReference>
<keyword evidence="3" id="KW-1185">Reference proteome</keyword>
<dbReference type="OrthoDB" id="5392447at2759"/>
<protein>
    <submittedName>
        <fullName evidence="2">Uncharacterized protein</fullName>
    </submittedName>
</protein>
<dbReference type="AlphaFoldDB" id="A0A4U0UF21"/>
<proteinExistence type="predicted"/>
<dbReference type="InterPro" id="IPR053204">
    <property type="entry name" value="Oxopyrrolidines_Biosynth-assoc"/>
</dbReference>
<gene>
    <name evidence="2" type="ORF">B0A50_00128</name>
</gene>
<organism evidence="2 3">
    <name type="scientific">Salinomyces thailandicus</name>
    <dbReference type="NCBI Taxonomy" id="706561"/>
    <lineage>
        <taxon>Eukaryota</taxon>
        <taxon>Fungi</taxon>
        <taxon>Dikarya</taxon>
        <taxon>Ascomycota</taxon>
        <taxon>Pezizomycotina</taxon>
        <taxon>Dothideomycetes</taxon>
        <taxon>Dothideomycetidae</taxon>
        <taxon>Mycosphaerellales</taxon>
        <taxon>Teratosphaeriaceae</taxon>
        <taxon>Salinomyces</taxon>
    </lineage>
</organism>
<sequence>MSDSWFSNAVAPDGVKEDGCDPQEAEALKAFLRKQITTEQAAERITLPTETSDDPGEHLCNLWGLFHDALIELPESQDTIVTLLQAIQNRPAPDLAGKPRTYALGDESKKPWRDLPGFGPCWSDNLFWYYQSQWRDASSEYSRPEKLASVANIAAAEARLLVAGVVDTSVQGYERIADTLEEEITAGREVEISAVKEWMMIAGARLREGAEKGLQHPKLGSGKEYAAAVEAGTAHGALHGKRVLWQGEGGITKDRWHFWRQRLEELQRDESLTEGLRSKAKEAREAMTD</sequence>
<dbReference type="PANTHER" id="PTHR38797">
    <property type="entry name" value="NUCLEAR PORE COMPLEX PROTEIN NUP85-RELATED"/>
    <property type="match status" value="1"/>
</dbReference>
<reference evidence="2 3" key="1">
    <citation type="submission" date="2017-03" db="EMBL/GenBank/DDBJ databases">
        <title>Genomes of endolithic fungi from Antarctica.</title>
        <authorList>
            <person name="Coleine C."/>
            <person name="Masonjones S."/>
            <person name="Stajich J.E."/>
        </authorList>
    </citation>
    <scope>NUCLEOTIDE SEQUENCE [LARGE SCALE GENOMIC DNA]</scope>
    <source>
        <strain evidence="2 3">CCFEE 6315</strain>
    </source>
</reference>
<dbReference type="InterPro" id="IPR022085">
    <property type="entry name" value="OpdG"/>
</dbReference>